<gene>
    <name evidence="14" type="ORF">PACLA_8A005409</name>
</gene>
<comment type="caution">
    <text evidence="14">The sequence shown here is derived from an EMBL/GenBank/DDBJ whole genome shotgun (WGS) entry which is preliminary data.</text>
</comment>
<evidence type="ECO:0000313" key="14">
    <source>
        <dbReference type="EMBL" id="CAB4035152.1"/>
    </source>
</evidence>
<keyword evidence="8" id="KW-0347">Helicase</keyword>
<dbReference type="GO" id="GO:0005524">
    <property type="term" value="F:ATP binding"/>
    <property type="evidence" value="ECO:0007669"/>
    <property type="project" value="UniProtKB-KW"/>
</dbReference>
<sequence>MRRSLAPSQVLKRKKSPSAEDDSDSDGEEKSQRQKVQKLNREKPNFLSKFSQHSGRQPFTSLCVNGSAQLTEHEARIKNILSKPFKVPIPNYQGSSNGRTLGIKRLGPRRSLHDPDDPDALILYEPPLQTEHEKLKSNQDYEVHVVVDPILSKVLRPHQREGVRFLYDCVTGTKIPDSFGCIMADEMGLGKTLQCITLLWTLLKQSPSGKKMIDKAIIVAPSSLVKNWHNEINKWLAGKLHPLAIDSGSKDQIDSNLTSFMAQCGNRVHNSILIISYETFRCHYEKLTSSAVGLVICDEGHRLKNLESQTYQALDKLKTQKRVLLSGTPIQNDLLEYFSLVHFVNSGMLGTASEFKRKFENVILRGRDADASESDRHKGTEKLNELVSLVNKCIIRRTQAILSKYLPVKVEQVVCCALTPVQNELYHRLVSSKAAKIELGKSGSMSFSSLAFITQLKKLCNHPQLLLSDGKEGKSNEVDGLEELFPAGHNSKHFQPDLSGKMKVLDYILAMTKSMSNDKVVLVSNYTQTLDLFEKLCRLRRYQFVRLDGSMTIRKRQKIVDRFNDPSGGDFIFMLSSKAGGCGLNLIGANRLVMYDPDWNPANDEQAMARVWRDGQKKKVYIYRF</sequence>
<evidence type="ECO:0000256" key="7">
    <source>
        <dbReference type="ARBA" id="ARBA00022801"/>
    </source>
</evidence>
<feature type="region of interest" description="Disordered" evidence="13">
    <location>
        <begin position="91"/>
        <end position="112"/>
    </location>
</feature>
<dbReference type="InterPro" id="IPR014001">
    <property type="entry name" value="Helicase_ATP-bd"/>
</dbReference>
<dbReference type="InterPro" id="IPR000330">
    <property type="entry name" value="SNF2_N"/>
</dbReference>
<evidence type="ECO:0000256" key="3">
    <source>
        <dbReference type="ARBA" id="ARBA00015341"/>
    </source>
</evidence>
<evidence type="ECO:0000256" key="4">
    <source>
        <dbReference type="ARBA" id="ARBA00022553"/>
    </source>
</evidence>
<evidence type="ECO:0000256" key="9">
    <source>
        <dbReference type="ARBA" id="ARBA00022840"/>
    </source>
</evidence>
<dbReference type="PANTHER" id="PTHR45629:SF7">
    <property type="entry name" value="DNA EXCISION REPAIR PROTEIN ERCC-6-RELATED"/>
    <property type="match status" value="1"/>
</dbReference>
<proteinExistence type="inferred from homology"/>
<dbReference type="SMART" id="SM00490">
    <property type="entry name" value="HELICc"/>
    <property type="match status" value="1"/>
</dbReference>
<evidence type="ECO:0000256" key="10">
    <source>
        <dbReference type="ARBA" id="ARBA00023125"/>
    </source>
</evidence>
<keyword evidence="12" id="KW-0539">Nucleus</keyword>
<protein>
    <recommendedName>
        <fullName evidence="3">DNA repair and recombination protein RAD54-like</fullName>
    </recommendedName>
</protein>
<dbReference type="AlphaFoldDB" id="A0A6S7LC00"/>
<dbReference type="GO" id="GO:0004386">
    <property type="term" value="F:helicase activity"/>
    <property type="evidence" value="ECO:0007669"/>
    <property type="project" value="UniProtKB-KW"/>
</dbReference>
<keyword evidence="6" id="KW-0227">DNA damage</keyword>
<feature type="region of interest" description="Disordered" evidence="13">
    <location>
        <begin position="1"/>
        <end position="53"/>
    </location>
</feature>
<dbReference type="PANTHER" id="PTHR45629">
    <property type="entry name" value="SNF2/RAD54 FAMILY MEMBER"/>
    <property type="match status" value="1"/>
</dbReference>
<dbReference type="Pfam" id="PF00176">
    <property type="entry name" value="SNF2-rel_dom"/>
    <property type="match status" value="1"/>
</dbReference>
<dbReference type="PROSITE" id="PS51192">
    <property type="entry name" value="HELICASE_ATP_BIND_1"/>
    <property type="match status" value="1"/>
</dbReference>
<evidence type="ECO:0000256" key="8">
    <source>
        <dbReference type="ARBA" id="ARBA00022806"/>
    </source>
</evidence>
<dbReference type="FunFam" id="3.40.50.10810:FF:000010">
    <property type="entry name" value="DNA repair and recombination protein RAD54-like"/>
    <property type="match status" value="1"/>
</dbReference>
<evidence type="ECO:0000256" key="6">
    <source>
        <dbReference type="ARBA" id="ARBA00022763"/>
    </source>
</evidence>
<keyword evidence="9" id="KW-0067">ATP-binding</keyword>
<dbReference type="Proteomes" id="UP001152795">
    <property type="component" value="Unassembled WGS sequence"/>
</dbReference>
<dbReference type="Gene3D" id="3.40.50.300">
    <property type="entry name" value="P-loop containing nucleotide triphosphate hydrolases"/>
    <property type="match status" value="1"/>
</dbReference>
<evidence type="ECO:0000313" key="15">
    <source>
        <dbReference type="Proteomes" id="UP001152795"/>
    </source>
</evidence>
<comment type="similarity">
    <text evidence="2">Belongs to the SNF2/RAD54 helicase family.</text>
</comment>
<evidence type="ECO:0000256" key="11">
    <source>
        <dbReference type="ARBA" id="ARBA00023204"/>
    </source>
</evidence>
<dbReference type="SUPFAM" id="SSF52540">
    <property type="entry name" value="P-loop containing nucleoside triphosphate hydrolases"/>
    <property type="match status" value="2"/>
</dbReference>
<keyword evidence="11" id="KW-0234">DNA repair</keyword>
<dbReference type="OrthoDB" id="413460at2759"/>
<keyword evidence="4" id="KW-0597">Phosphoprotein</keyword>
<dbReference type="InterPro" id="IPR049730">
    <property type="entry name" value="SNF2/RAD54-like_C"/>
</dbReference>
<dbReference type="GO" id="GO:0007131">
    <property type="term" value="P:reciprocal meiotic recombination"/>
    <property type="evidence" value="ECO:0007669"/>
    <property type="project" value="TreeGrafter"/>
</dbReference>
<dbReference type="EMBL" id="CACRXK020020769">
    <property type="protein sequence ID" value="CAB4035152.1"/>
    <property type="molecule type" value="Genomic_DNA"/>
</dbReference>
<dbReference type="Pfam" id="PF08658">
    <property type="entry name" value="Rad54_N"/>
    <property type="match status" value="1"/>
</dbReference>
<keyword evidence="10" id="KW-0238">DNA-binding</keyword>
<dbReference type="GO" id="GO:0003677">
    <property type="term" value="F:DNA binding"/>
    <property type="evidence" value="ECO:0007669"/>
    <property type="project" value="UniProtKB-KW"/>
</dbReference>
<feature type="non-terminal residue" evidence="14">
    <location>
        <position position="1"/>
    </location>
</feature>
<dbReference type="SMART" id="SM00487">
    <property type="entry name" value="DEXDc"/>
    <property type="match status" value="1"/>
</dbReference>
<dbReference type="PROSITE" id="PS51194">
    <property type="entry name" value="HELICASE_CTER"/>
    <property type="match status" value="1"/>
</dbReference>
<evidence type="ECO:0000256" key="13">
    <source>
        <dbReference type="SAM" id="MobiDB-lite"/>
    </source>
</evidence>
<dbReference type="InterPro" id="IPR001650">
    <property type="entry name" value="Helicase_C-like"/>
</dbReference>
<dbReference type="InterPro" id="IPR038718">
    <property type="entry name" value="SNF2-like_sf"/>
</dbReference>
<comment type="subcellular location">
    <subcellularLocation>
        <location evidence="1">Nucleus</location>
    </subcellularLocation>
</comment>
<dbReference type="InterPro" id="IPR013967">
    <property type="entry name" value="Rad54_N"/>
</dbReference>
<dbReference type="Gene3D" id="3.40.50.10810">
    <property type="entry name" value="Tandem AAA-ATPase domain"/>
    <property type="match status" value="1"/>
</dbReference>
<dbReference type="GO" id="GO:0045003">
    <property type="term" value="P:double-strand break repair via synthesis-dependent strand annealing"/>
    <property type="evidence" value="ECO:0007669"/>
    <property type="project" value="TreeGrafter"/>
</dbReference>
<keyword evidence="15" id="KW-1185">Reference proteome</keyword>
<dbReference type="InterPro" id="IPR027417">
    <property type="entry name" value="P-loop_NTPase"/>
</dbReference>
<dbReference type="Pfam" id="PF00271">
    <property type="entry name" value="Helicase_C"/>
    <property type="match status" value="1"/>
</dbReference>
<dbReference type="CDD" id="cd18793">
    <property type="entry name" value="SF2_C_SNF"/>
    <property type="match status" value="1"/>
</dbReference>
<keyword evidence="7" id="KW-0378">Hydrolase</keyword>
<keyword evidence="5" id="KW-0547">Nucleotide-binding</keyword>
<evidence type="ECO:0000256" key="2">
    <source>
        <dbReference type="ARBA" id="ARBA00007025"/>
    </source>
</evidence>
<name>A0A6S7LC00_PARCT</name>
<evidence type="ECO:0000256" key="12">
    <source>
        <dbReference type="ARBA" id="ARBA00023242"/>
    </source>
</evidence>
<dbReference type="GO" id="GO:0005634">
    <property type="term" value="C:nucleus"/>
    <property type="evidence" value="ECO:0007669"/>
    <property type="project" value="UniProtKB-SubCell"/>
</dbReference>
<accession>A0A6S7LC00</accession>
<dbReference type="GO" id="GO:0015616">
    <property type="term" value="F:DNA translocase activity"/>
    <property type="evidence" value="ECO:0007669"/>
    <property type="project" value="TreeGrafter"/>
</dbReference>
<evidence type="ECO:0000256" key="1">
    <source>
        <dbReference type="ARBA" id="ARBA00004123"/>
    </source>
</evidence>
<reference evidence="14" key="1">
    <citation type="submission" date="2020-04" db="EMBL/GenBank/DDBJ databases">
        <authorList>
            <person name="Alioto T."/>
            <person name="Alioto T."/>
            <person name="Gomez Garrido J."/>
        </authorList>
    </citation>
    <scope>NUCLEOTIDE SEQUENCE</scope>
    <source>
        <strain evidence="14">A484AB</strain>
    </source>
</reference>
<dbReference type="GO" id="GO:0016817">
    <property type="term" value="F:hydrolase activity, acting on acid anhydrides"/>
    <property type="evidence" value="ECO:0007669"/>
    <property type="project" value="InterPro"/>
</dbReference>
<dbReference type="InterPro" id="IPR050496">
    <property type="entry name" value="SNF2_RAD54_helicase_repair"/>
</dbReference>
<evidence type="ECO:0000256" key="5">
    <source>
        <dbReference type="ARBA" id="ARBA00022741"/>
    </source>
</evidence>
<dbReference type="FunFam" id="3.40.50.300:FF:000332">
    <property type="entry name" value="DNA repair and recombination protein RAD54-like"/>
    <property type="match status" value="1"/>
</dbReference>
<organism evidence="14 15">
    <name type="scientific">Paramuricea clavata</name>
    <name type="common">Red gorgonian</name>
    <name type="synonym">Violescent sea-whip</name>
    <dbReference type="NCBI Taxonomy" id="317549"/>
    <lineage>
        <taxon>Eukaryota</taxon>
        <taxon>Metazoa</taxon>
        <taxon>Cnidaria</taxon>
        <taxon>Anthozoa</taxon>
        <taxon>Octocorallia</taxon>
        <taxon>Malacalcyonacea</taxon>
        <taxon>Plexauridae</taxon>
        <taxon>Paramuricea</taxon>
    </lineage>
</organism>